<keyword evidence="1" id="KW-0677">Repeat</keyword>
<keyword evidence="2 3" id="KW-0802">TPR repeat</keyword>
<evidence type="ECO:0000313" key="4">
    <source>
        <dbReference type="EMBL" id="CAD8109926.1"/>
    </source>
</evidence>
<dbReference type="Pfam" id="PF13181">
    <property type="entry name" value="TPR_8"/>
    <property type="match status" value="1"/>
</dbReference>
<dbReference type="InterPro" id="IPR019734">
    <property type="entry name" value="TPR_rpt"/>
</dbReference>
<dbReference type="OrthoDB" id="2423701at2759"/>
<dbReference type="InterPro" id="IPR051685">
    <property type="entry name" value="Ycf3/AcsC/BcsC/TPR_MFPF"/>
</dbReference>
<protein>
    <recommendedName>
        <fullName evidence="6">Tetratricopeptide repeat protein</fullName>
    </recommendedName>
</protein>
<gene>
    <name evidence="4" type="ORF">PSON_ATCC_30995.1.T0940199</name>
</gene>
<dbReference type="PANTHER" id="PTHR44943:SF4">
    <property type="entry name" value="TPR REPEAT-CONTAINING PROTEIN MJ0798"/>
    <property type="match status" value="1"/>
</dbReference>
<organism evidence="4 5">
    <name type="scientific">Paramecium sonneborni</name>
    <dbReference type="NCBI Taxonomy" id="65129"/>
    <lineage>
        <taxon>Eukaryota</taxon>
        <taxon>Sar</taxon>
        <taxon>Alveolata</taxon>
        <taxon>Ciliophora</taxon>
        <taxon>Intramacronucleata</taxon>
        <taxon>Oligohymenophorea</taxon>
        <taxon>Peniculida</taxon>
        <taxon>Parameciidae</taxon>
        <taxon>Paramecium</taxon>
    </lineage>
</organism>
<evidence type="ECO:0000256" key="1">
    <source>
        <dbReference type="ARBA" id="ARBA00022737"/>
    </source>
</evidence>
<keyword evidence="5" id="KW-1185">Reference proteome</keyword>
<dbReference type="AlphaFoldDB" id="A0A8S1Q2K7"/>
<accession>A0A8S1Q2K7</accession>
<feature type="repeat" description="TPR" evidence="3">
    <location>
        <begin position="101"/>
        <end position="134"/>
    </location>
</feature>
<dbReference type="PROSITE" id="PS50005">
    <property type="entry name" value="TPR"/>
    <property type="match status" value="2"/>
</dbReference>
<dbReference type="EMBL" id="CAJJDN010000094">
    <property type="protein sequence ID" value="CAD8109926.1"/>
    <property type="molecule type" value="Genomic_DNA"/>
</dbReference>
<evidence type="ECO:0000313" key="5">
    <source>
        <dbReference type="Proteomes" id="UP000692954"/>
    </source>
</evidence>
<sequence length="149" mass="17540">MMQLTALTRQFKQILLMSMPIQIKAVHYINYKNIMMQLIAMTRQFKQILIMPMPIQIKAIQIDPTYAMAYNNKGLSLECLKKYDQALKNYDQSIMINKINAQAYKLKGSLLTQQKKFLQAIKVYEQAIQNCQTDQNEFKKLIQEIKNKK</sequence>
<comment type="caution">
    <text evidence="4">The sequence shown here is derived from an EMBL/GenBank/DDBJ whole genome shotgun (WGS) entry which is preliminary data.</text>
</comment>
<evidence type="ECO:0000256" key="3">
    <source>
        <dbReference type="PROSITE-ProRule" id="PRU00339"/>
    </source>
</evidence>
<dbReference type="Proteomes" id="UP000692954">
    <property type="component" value="Unassembled WGS sequence"/>
</dbReference>
<feature type="repeat" description="TPR" evidence="3">
    <location>
        <begin position="67"/>
        <end position="100"/>
    </location>
</feature>
<name>A0A8S1Q2K7_9CILI</name>
<dbReference type="Pfam" id="PF13431">
    <property type="entry name" value="TPR_17"/>
    <property type="match status" value="1"/>
</dbReference>
<dbReference type="SMART" id="SM00028">
    <property type="entry name" value="TPR"/>
    <property type="match status" value="2"/>
</dbReference>
<proteinExistence type="predicted"/>
<reference evidence="4" key="1">
    <citation type="submission" date="2021-01" db="EMBL/GenBank/DDBJ databases">
        <authorList>
            <consortium name="Genoscope - CEA"/>
            <person name="William W."/>
        </authorList>
    </citation>
    <scope>NUCLEOTIDE SEQUENCE</scope>
</reference>
<evidence type="ECO:0008006" key="6">
    <source>
        <dbReference type="Google" id="ProtNLM"/>
    </source>
</evidence>
<dbReference type="PANTHER" id="PTHR44943">
    <property type="entry name" value="CELLULOSE SYNTHASE OPERON PROTEIN C"/>
    <property type="match status" value="1"/>
</dbReference>
<evidence type="ECO:0000256" key="2">
    <source>
        <dbReference type="ARBA" id="ARBA00022803"/>
    </source>
</evidence>